<dbReference type="EMBL" id="MU827797">
    <property type="protein sequence ID" value="KAJ7328190.1"/>
    <property type="molecule type" value="Genomic_DNA"/>
</dbReference>
<evidence type="ECO:0000313" key="3">
    <source>
        <dbReference type="Proteomes" id="UP001163046"/>
    </source>
</evidence>
<gene>
    <name evidence="2" type="ORF">OS493_025066</name>
</gene>
<evidence type="ECO:0000313" key="2">
    <source>
        <dbReference type="EMBL" id="KAJ7328190.1"/>
    </source>
</evidence>
<protein>
    <submittedName>
        <fullName evidence="2">Uncharacterized protein</fullName>
    </submittedName>
</protein>
<feature type="compositionally biased region" description="Basic and acidic residues" evidence="1">
    <location>
        <begin position="49"/>
        <end position="63"/>
    </location>
</feature>
<organism evidence="2 3">
    <name type="scientific">Desmophyllum pertusum</name>
    <dbReference type="NCBI Taxonomy" id="174260"/>
    <lineage>
        <taxon>Eukaryota</taxon>
        <taxon>Metazoa</taxon>
        <taxon>Cnidaria</taxon>
        <taxon>Anthozoa</taxon>
        <taxon>Hexacorallia</taxon>
        <taxon>Scleractinia</taxon>
        <taxon>Caryophylliina</taxon>
        <taxon>Caryophylliidae</taxon>
        <taxon>Desmophyllum</taxon>
    </lineage>
</organism>
<name>A0A9X0CDC1_9CNID</name>
<accession>A0A9X0CDC1</accession>
<sequence length="262" mass="30037">MNGDELSYTESPSSKQGYEHELLGDVDSEFSLPLKTPISSSQEAMSEIEEVHSSDHEHENRSDVSADHFGYKLNGEYPESFYTHVDNHDENLDTRFLEELCMAREAEIDDWAKYYDMLRSGIRGEQNIPTTRDNFDSLDEIEESQNFQCRNQQSTSDRPASKSSDKRVEISLLIPQITGFTLLRALVSQALACKIVRVTNRATKAHLQSRRFLHHNKSFYRNLQYYFGSGKVKSKKAATEAEKESSLKKSSDDLHPKFYCSV</sequence>
<keyword evidence="3" id="KW-1185">Reference proteome</keyword>
<comment type="caution">
    <text evidence="2">The sequence shown here is derived from an EMBL/GenBank/DDBJ whole genome shotgun (WGS) entry which is preliminary data.</text>
</comment>
<evidence type="ECO:0000256" key="1">
    <source>
        <dbReference type="SAM" id="MobiDB-lite"/>
    </source>
</evidence>
<proteinExistence type="predicted"/>
<reference evidence="2" key="1">
    <citation type="submission" date="2023-01" db="EMBL/GenBank/DDBJ databases">
        <title>Genome assembly of the deep-sea coral Lophelia pertusa.</title>
        <authorList>
            <person name="Herrera S."/>
            <person name="Cordes E."/>
        </authorList>
    </citation>
    <scope>NUCLEOTIDE SEQUENCE</scope>
    <source>
        <strain evidence="2">USNM1676648</strain>
        <tissue evidence="2">Polyp</tissue>
    </source>
</reference>
<feature type="region of interest" description="Disordered" evidence="1">
    <location>
        <begin position="1"/>
        <end position="63"/>
    </location>
</feature>
<dbReference type="Proteomes" id="UP001163046">
    <property type="component" value="Unassembled WGS sequence"/>
</dbReference>
<dbReference type="AlphaFoldDB" id="A0A9X0CDC1"/>